<dbReference type="AlphaFoldDB" id="A0A6B8REE0"/>
<dbReference type="UniPathway" id="UPA00664"/>
<accession>A0A6B8REE0</accession>
<comment type="subcellular location">
    <subcellularLocation>
        <location evidence="7">Cell membrane</location>
        <topology evidence="7">Multi-pass membrane protein</topology>
    </subcellularLocation>
</comment>
<gene>
    <name evidence="7" type="primary">lgt</name>
    <name evidence="8" type="ORF">EHS13_01790</name>
</gene>
<dbReference type="PROSITE" id="PS01311">
    <property type="entry name" value="LGT"/>
    <property type="match status" value="1"/>
</dbReference>
<evidence type="ECO:0000256" key="2">
    <source>
        <dbReference type="ARBA" id="ARBA00022475"/>
    </source>
</evidence>
<feature type="transmembrane region" description="Helical" evidence="7">
    <location>
        <begin position="177"/>
        <end position="195"/>
    </location>
</feature>
<evidence type="ECO:0000313" key="8">
    <source>
        <dbReference type="EMBL" id="QGQ93726.1"/>
    </source>
</evidence>
<keyword evidence="8" id="KW-0449">Lipoprotein</keyword>
<dbReference type="PANTHER" id="PTHR30589:SF0">
    <property type="entry name" value="PHOSPHATIDYLGLYCEROL--PROLIPOPROTEIN DIACYLGLYCERYL TRANSFERASE"/>
    <property type="match status" value="1"/>
</dbReference>
<evidence type="ECO:0000256" key="7">
    <source>
        <dbReference type="HAMAP-Rule" id="MF_01147"/>
    </source>
</evidence>
<feature type="transmembrane region" description="Helical" evidence="7">
    <location>
        <begin position="83"/>
        <end position="108"/>
    </location>
</feature>
<feature type="transmembrane region" description="Helical" evidence="7">
    <location>
        <begin position="48"/>
        <end position="71"/>
    </location>
</feature>
<keyword evidence="6 7" id="KW-0472">Membrane</keyword>
<keyword evidence="4 7" id="KW-0812">Transmembrane</keyword>
<dbReference type="PANTHER" id="PTHR30589">
    <property type="entry name" value="PROLIPOPROTEIN DIACYLGLYCERYL TRANSFERASE"/>
    <property type="match status" value="1"/>
</dbReference>
<evidence type="ECO:0000256" key="5">
    <source>
        <dbReference type="ARBA" id="ARBA00022989"/>
    </source>
</evidence>
<keyword evidence="9" id="KW-1185">Reference proteome</keyword>
<keyword evidence="8" id="KW-0328">Glycosyltransferase</keyword>
<feature type="transmembrane region" description="Helical" evidence="7">
    <location>
        <begin position="115"/>
        <end position="133"/>
    </location>
</feature>
<organism evidence="8 9">
    <name type="scientific">Paenibacillus psychroresistens</name>
    <dbReference type="NCBI Taxonomy" id="1778678"/>
    <lineage>
        <taxon>Bacteria</taxon>
        <taxon>Bacillati</taxon>
        <taxon>Bacillota</taxon>
        <taxon>Bacilli</taxon>
        <taxon>Bacillales</taxon>
        <taxon>Paenibacillaceae</taxon>
        <taxon>Paenibacillus</taxon>
    </lineage>
</organism>
<evidence type="ECO:0000256" key="3">
    <source>
        <dbReference type="ARBA" id="ARBA00022679"/>
    </source>
</evidence>
<dbReference type="HAMAP" id="MF_01147">
    <property type="entry name" value="Lgt"/>
    <property type="match status" value="1"/>
</dbReference>
<name>A0A6B8REE0_9BACL</name>
<feature type="transmembrane region" description="Helical" evidence="7">
    <location>
        <begin position="17"/>
        <end position="36"/>
    </location>
</feature>
<dbReference type="OrthoDB" id="871140at2"/>
<keyword evidence="2 7" id="KW-1003">Cell membrane</keyword>
<sequence>MYLAINPIAFSIGAIDVRWYGIVLGTAALIALMIAIQEGKRFNIIPDFFMDFLLVAIPSAIVGARAYYVIFKWDDYKNNLWEVFMIWHGGIAIYGGLIGSIIGVIFYVRAKGYDFWRIVDLAAPGLIVGQMIGRWGNFMNQEAHGGPVDESVLRNTLHLPNFIVNQMNIEGIFYHPTFLYESIWTFIGFIVLIVLRRRPFVKAGEIFIGYFIWYSIGRFFIEGLRTDSLAFSGPSWLASLMDGLWSPMKLLFDSGELDEGNVRVSQLLSVLIILAAIVIIYYRRSLVPPTALYSDPIVSTKAPVLVTDNDSEAEATLVEIEPPVSVMPDEIERPLKE</sequence>
<evidence type="ECO:0000256" key="1">
    <source>
        <dbReference type="ARBA" id="ARBA00007150"/>
    </source>
</evidence>
<keyword evidence="5 7" id="KW-1133">Transmembrane helix</keyword>
<comment type="similarity">
    <text evidence="1 7">Belongs to the Lgt family.</text>
</comment>
<dbReference type="GO" id="GO:0005886">
    <property type="term" value="C:plasma membrane"/>
    <property type="evidence" value="ECO:0007669"/>
    <property type="project" value="UniProtKB-SubCell"/>
</dbReference>
<evidence type="ECO:0000256" key="6">
    <source>
        <dbReference type="ARBA" id="ARBA00023136"/>
    </source>
</evidence>
<evidence type="ECO:0000313" key="9">
    <source>
        <dbReference type="Proteomes" id="UP000426246"/>
    </source>
</evidence>
<dbReference type="EC" id="2.5.1.145" evidence="7"/>
<dbReference type="InterPro" id="IPR001640">
    <property type="entry name" value="Lgt"/>
</dbReference>
<comment type="catalytic activity">
    <reaction evidence="7">
        <text>L-cysteinyl-[prolipoprotein] + a 1,2-diacyl-sn-glycero-3-phospho-(1'-sn-glycerol) = an S-1,2-diacyl-sn-glyceryl-L-cysteinyl-[prolipoprotein] + sn-glycerol 1-phosphate + H(+)</text>
        <dbReference type="Rhea" id="RHEA:56712"/>
        <dbReference type="Rhea" id="RHEA-COMP:14679"/>
        <dbReference type="Rhea" id="RHEA-COMP:14680"/>
        <dbReference type="ChEBI" id="CHEBI:15378"/>
        <dbReference type="ChEBI" id="CHEBI:29950"/>
        <dbReference type="ChEBI" id="CHEBI:57685"/>
        <dbReference type="ChEBI" id="CHEBI:64716"/>
        <dbReference type="ChEBI" id="CHEBI:140658"/>
        <dbReference type="EC" id="2.5.1.145"/>
    </reaction>
</comment>
<feature type="binding site" evidence="7">
    <location>
        <position position="134"/>
    </location>
    <ligand>
        <name>a 1,2-diacyl-sn-glycero-3-phospho-(1'-sn-glycerol)</name>
        <dbReference type="ChEBI" id="CHEBI:64716"/>
    </ligand>
</feature>
<dbReference type="Pfam" id="PF01790">
    <property type="entry name" value="LGT"/>
    <property type="match status" value="1"/>
</dbReference>
<comment type="function">
    <text evidence="7">Catalyzes the transfer of the diacylglyceryl group from phosphatidylglycerol to the sulfhydryl group of the N-terminal cysteine of a prolipoprotein, the first step in the formation of mature lipoproteins.</text>
</comment>
<dbReference type="RefSeq" id="WP_155698722.1">
    <property type="nucleotide sequence ID" value="NZ_CP034235.1"/>
</dbReference>
<feature type="transmembrane region" description="Helical" evidence="7">
    <location>
        <begin position="207"/>
        <end position="224"/>
    </location>
</feature>
<protein>
    <recommendedName>
        <fullName evidence="7">Phosphatidylglycerol--prolipoprotein diacylglyceryl transferase</fullName>
        <ecNumber evidence="7">2.5.1.145</ecNumber>
    </recommendedName>
</protein>
<feature type="transmembrane region" description="Helical" evidence="7">
    <location>
        <begin position="264"/>
        <end position="282"/>
    </location>
</feature>
<comment type="pathway">
    <text evidence="7">Protein modification; lipoprotein biosynthesis (diacylglyceryl transfer).</text>
</comment>
<dbReference type="NCBIfam" id="TIGR00544">
    <property type="entry name" value="lgt"/>
    <property type="match status" value="1"/>
</dbReference>
<keyword evidence="3 7" id="KW-0808">Transferase</keyword>
<reference evidence="9" key="1">
    <citation type="submission" date="2018-11" db="EMBL/GenBank/DDBJ databases">
        <title>Complete genome sequence of Paenibacillus sp. ML311-T8.</title>
        <authorList>
            <person name="Nam Y.-D."/>
            <person name="Kang J."/>
            <person name="Chung W.-H."/>
            <person name="Park Y.S."/>
        </authorList>
    </citation>
    <scope>NUCLEOTIDE SEQUENCE [LARGE SCALE GENOMIC DNA]</scope>
    <source>
        <strain evidence="9">ML311-T8</strain>
    </source>
</reference>
<dbReference type="Proteomes" id="UP000426246">
    <property type="component" value="Chromosome"/>
</dbReference>
<dbReference type="GO" id="GO:0008961">
    <property type="term" value="F:phosphatidylglycerol-prolipoprotein diacylglyceryl transferase activity"/>
    <property type="evidence" value="ECO:0007669"/>
    <property type="project" value="UniProtKB-UniRule"/>
</dbReference>
<dbReference type="GO" id="GO:0042158">
    <property type="term" value="P:lipoprotein biosynthetic process"/>
    <property type="evidence" value="ECO:0007669"/>
    <property type="project" value="UniProtKB-UniRule"/>
</dbReference>
<dbReference type="KEGG" id="ppsc:EHS13_01790"/>
<evidence type="ECO:0000256" key="4">
    <source>
        <dbReference type="ARBA" id="ARBA00022692"/>
    </source>
</evidence>
<dbReference type="EMBL" id="CP034235">
    <property type="protein sequence ID" value="QGQ93726.1"/>
    <property type="molecule type" value="Genomic_DNA"/>
</dbReference>
<proteinExistence type="inferred from homology"/>